<dbReference type="PRINTS" id="PR00380">
    <property type="entry name" value="KINESINHEAVY"/>
</dbReference>
<comment type="subcellular location">
    <subcellularLocation>
        <location evidence="1">Cytoplasm</location>
        <location evidence="1">Cytoskeleton</location>
    </subcellularLocation>
</comment>
<dbReference type="Gene3D" id="2.40.10.10">
    <property type="entry name" value="Trypsin-like serine proteases"/>
    <property type="match status" value="1"/>
</dbReference>
<feature type="coiled-coil region" evidence="6">
    <location>
        <begin position="662"/>
        <end position="775"/>
    </location>
</feature>
<dbReference type="InterPro" id="IPR027417">
    <property type="entry name" value="P-loop_NTPase"/>
</dbReference>
<name>A0AAF5DEV1_STRER</name>
<evidence type="ECO:0000259" key="7">
    <source>
        <dbReference type="PROSITE" id="PS50067"/>
    </source>
</evidence>
<evidence type="ECO:0000256" key="3">
    <source>
        <dbReference type="ARBA" id="ARBA00022840"/>
    </source>
</evidence>
<feature type="binding site" evidence="5">
    <location>
        <begin position="88"/>
        <end position="95"/>
    </location>
    <ligand>
        <name>ATP</name>
        <dbReference type="ChEBI" id="CHEBI:30616"/>
    </ligand>
</feature>
<dbReference type="GO" id="GO:0007052">
    <property type="term" value="P:mitotic spindle organization"/>
    <property type="evidence" value="ECO:0007669"/>
    <property type="project" value="TreeGrafter"/>
</dbReference>
<dbReference type="InterPro" id="IPR036961">
    <property type="entry name" value="Kinesin_motor_dom_sf"/>
</dbReference>
<sequence length="1215" mass="140538">SMATDEKLIVSCRIRPSLINQGNNDKFIGVDSLNSTVSIYDGDNEHTKYTFDNVFSQDSTQVEIFEKLGKKIVDGCIAGVNGTIFVYGQTGSGKTWTMLGPIDGQDINIENQGLIQRSINYLLLKLEKIKTSCCSVSFAINAQCIQLYKETLYDLQTPQLQKITLKTRPQGVYVEGATNTFIKNSSDLQKMLRLAWTNRIVSETSINAESSRSHAIFTFDIEIKETIEDAVYVRKSCLNLVDLAGSERINASNIDAERIPETAAINKSLLQLGRVIRSLSTSGSVYVGYRDSLLTQLLRDSLGGNARTSVIVNCHPDRKFREESLSTLNFAMNCMKVVNKARINEDLRAKNVDVYKNLLSKSKDELYLLTKEFEKLQNKKDVSVKEFDALRAENNSLEKQILKKNEDLEKLHGQLLKREEEHNRALMEYQISITDLKTQLSELINIRNKQSGDSRKNRRRAIHVPTNLSKLVEETKLNINKEDEQMDVTYSSHNQHSPEVEMLKVEKLRLEVEINNLTNTIKNKEVIIEKYENLENEKIQQYMSKVIELEMMIDELKEKLYSSEIRESRNETEIENLKKIINDNSITLKESLENVELLQNKLLVAEQNCDDFKQQIAIKDAELENALYEIDNLKSFNKVELKQKLEEQKAKLCEEFKNDDIIEELKKNHAIVTEELKNKIVECNQVNADLKNALSEMTCQLNEYNAISENPIEKENMILKQEIEAVTAQNDSLFAKIKELEDSKEFETNKMIKNYEEISQALLIAKKEKDNLEMQMKSIIESVLNQCFGPNDFRISVLSTFNSSSSIYDAVVSKVKEMKEQILNEKCQREFSEEILQRAQTERDEWEEKYYNLEQEFKKLNSKDDSSEEIISTSSEKAIINTKKIKSNRKNRNNQVLWSQLKDQQEERRIISSLMYGKEVNLLDPYVRHFTTAFFRVNGTTSTFLCQGHIVNTTFILTTGRCGKKLLTAHKDGGAIYITEYGNDLSIIGRPERLLTFNNQIKKIIFNPMTYESDTINDIAFVIITKNIIYCQSMNTYHPILIMTSDHFKQMSRDYYLLGHDEFQRESKCFIRSWGRDETNKFNMKLREIPVRLLETTDHYILLESEITENDGFVCWGDIGAAVYCEIEEAVYIYGIVSFSDDILKRSPRDCKKLKTSKIPFLHSKHNRDFIDSLFFNHTLELDLIFGDCDTSYRSRFKKHKTKYYNKKTKKNKVI</sequence>
<dbReference type="GO" id="GO:0004252">
    <property type="term" value="F:serine-type endopeptidase activity"/>
    <property type="evidence" value="ECO:0007669"/>
    <property type="project" value="InterPro"/>
</dbReference>
<dbReference type="WBParaSite" id="TCONS_00011028.p1">
    <property type="protein sequence ID" value="TCONS_00011028.p1"/>
    <property type="gene ID" value="XLOC_004985"/>
</dbReference>
<evidence type="ECO:0000256" key="5">
    <source>
        <dbReference type="PROSITE-ProRule" id="PRU00283"/>
    </source>
</evidence>
<dbReference type="PROSITE" id="PS50067">
    <property type="entry name" value="KINESIN_MOTOR_2"/>
    <property type="match status" value="1"/>
</dbReference>
<organism evidence="9 10">
    <name type="scientific">Strongyloides stercoralis</name>
    <name type="common">Threadworm</name>
    <dbReference type="NCBI Taxonomy" id="6248"/>
    <lineage>
        <taxon>Eukaryota</taxon>
        <taxon>Metazoa</taxon>
        <taxon>Ecdysozoa</taxon>
        <taxon>Nematoda</taxon>
        <taxon>Chromadorea</taxon>
        <taxon>Rhabditida</taxon>
        <taxon>Tylenchina</taxon>
        <taxon>Panagrolaimomorpha</taxon>
        <taxon>Strongyloidoidea</taxon>
        <taxon>Strongyloididae</taxon>
        <taxon>Strongyloides</taxon>
    </lineage>
</organism>
<dbReference type="GO" id="GO:0003777">
    <property type="term" value="F:microtubule motor activity"/>
    <property type="evidence" value="ECO:0007669"/>
    <property type="project" value="InterPro"/>
</dbReference>
<dbReference type="SUPFAM" id="SSF50494">
    <property type="entry name" value="Trypsin-like serine proteases"/>
    <property type="match status" value="1"/>
</dbReference>
<dbReference type="InterPro" id="IPR027640">
    <property type="entry name" value="Kinesin-like_fam"/>
</dbReference>
<evidence type="ECO:0000259" key="8">
    <source>
        <dbReference type="PROSITE" id="PS50240"/>
    </source>
</evidence>
<dbReference type="AlphaFoldDB" id="A0AAF5DEV1"/>
<feature type="domain" description="Peptidase S1" evidence="8">
    <location>
        <begin position="910"/>
        <end position="1176"/>
    </location>
</feature>
<keyword evidence="6" id="KW-0175">Coiled coil</keyword>
<dbReference type="InterPro" id="IPR001752">
    <property type="entry name" value="Kinesin_motor_dom"/>
</dbReference>
<dbReference type="GO" id="GO:0007018">
    <property type="term" value="P:microtubule-based movement"/>
    <property type="evidence" value="ECO:0007669"/>
    <property type="project" value="InterPro"/>
</dbReference>
<keyword evidence="5" id="KW-0505">Motor protein</keyword>
<dbReference type="Proteomes" id="UP000035681">
    <property type="component" value="Unplaced"/>
</dbReference>
<reference evidence="10" key="1">
    <citation type="submission" date="2024-02" db="UniProtKB">
        <authorList>
            <consortium name="WormBaseParasite"/>
        </authorList>
    </citation>
    <scope>IDENTIFICATION</scope>
</reference>
<protein>
    <submittedName>
        <fullName evidence="10">Kinesin motor domain-containing protein</fullName>
    </submittedName>
</protein>
<dbReference type="InterPro" id="IPR001254">
    <property type="entry name" value="Trypsin_dom"/>
</dbReference>
<dbReference type="GO" id="GO:0008017">
    <property type="term" value="F:microtubule binding"/>
    <property type="evidence" value="ECO:0007669"/>
    <property type="project" value="InterPro"/>
</dbReference>
<evidence type="ECO:0000256" key="4">
    <source>
        <dbReference type="ARBA" id="ARBA00023212"/>
    </source>
</evidence>
<evidence type="ECO:0000256" key="6">
    <source>
        <dbReference type="SAM" id="Coils"/>
    </source>
</evidence>
<dbReference type="GO" id="GO:0051231">
    <property type="term" value="P:spindle elongation"/>
    <property type="evidence" value="ECO:0007669"/>
    <property type="project" value="TreeGrafter"/>
</dbReference>
<feature type="domain" description="Kinesin motor" evidence="7">
    <location>
        <begin position="7"/>
        <end position="337"/>
    </location>
</feature>
<dbReference type="Pfam" id="PF00225">
    <property type="entry name" value="Kinesin"/>
    <property type="match status" value="1"/>
</dbReference>
<evidence type="ECO:0000256" key="1">
    <source>
        <dbReference type="ARBA" id="ARBA00004245"/>
    </source>
</evidence>
<evidence type="ECO:0000256" key="2">
    <source>
        <dbReference type="ARBA" id="ARBA00022741"/>
    </source>
</evidence>
<keyword evidence="4" id="KW-0206">Cytoskeleton</keyword>
<dbReference type="SUPFAM" id="SSF52540">
    <property type="entry name" value="P-loop containing nucleoside triphosphate hydrolases"/>
    <property type="match status" value="1"/>
</dbReference>
<keyword evidence="3 5" id="KW-0067">ATP-binding</keyword>
<dbReference type="InterPro" id="IPR009003">
    <property type="entry name" value="Peptidase_S1_PA"/>
</dbReference>
<dbReference type="PROSITE" id="PS50240">
    <property type="entry name" value="TRYPSIN_DOM"/>
    <property type="match status" value="1"/>
</dbReference>
<evidence type="ECO:0000313" key="10">
    <source>
        <dbReference type="WBParaSite" id="TCONS_00011028.p1"/>
    </source>
</evidence>
<dbReference type="Gene3D" id="3.40.850.10">
    <property type="entry name" value="Kinesin motor domain"/>
    <property type="match status" value="1"/>
</dbReference>
<dbReference type="Pfam" id="PF00089">
    <property type="entry name" value="Trypsin"/>
    <property type="match status" value="1"/>
</dbReference>
<dbReference type="GO" id="GO:0006508">
    <property type="term" value="P:proteolysis"/>
    <property type="evidence" value="ECO:0007669"/>
    <property type="project" value="InterPro"/>
</dbReference>
<dbReference type="SMART" id="SM00129">
    <property type="entry name" value="KISc"/>
    <property type="match status" value="1"/>
</dbReference>
<dbReference type="GO" id="GO:0005524">
    <property type="term" value="F:ATP binding"/>
    <property type="evidence" value="ECO:0007669"/>
    <property type="project" value="UniProtKB-UniRule"/>
</dbReference>
<keyword evidence="4" id="KW-0963">Cytoplasm</keyword>
<feature type="coiled-coil region" evidence="6">
    <location>
        <begin position="588"/>
        <end position="615"/>
    </location>
</feature>
<evidence type="ECO:0000313" key="9">
    <source>
        <dbReference type="Proteomes" id="UP000035681"/>
    </source>
</evidence>
<dbReference type="GO" id="GO:0005875">
    <property type="term" value="C:microtubule associated complex"/>
    <property type="evidence" value="ECO:0007669"/>
    <property type="project" value="TreeGrafter"/>
</dbReference>
<feature type="coiled-coil region" evidence="6">
    <location>
        <begin position="359"/>
        <end position="414"/>
    </location>
</feature>
<keyword evidence="2 5" id="KW-0547">Nucleotide-binding</keyword>
<dbReference type="PANTHER" id="PTHR47969:SF29">
    <property type="entry name" value="KINESIN-LIKE PROTEIN"/>
    <property type="match status" value="1"/>
</dbReference>
<dbReference type="PANTHER" id="PTHR47969">
    <property type="entry name" value="CHROMOSOME-ASSOCIATED KINESIN KIF4A-RELATED"/>
    <property type="match status" value="1"/>
</dbReference>
<feature type="coiled-coil region" evidence="6">
    <location>
        <begin position="500"/>
        <end position="559"/>
    </location>
</feature>
<dbReference type="InterPro" id="IPR043504">
    <property type="entry name" value="Peptidase_S1_PA_chymotrypsin"/>
</dbReference>
<keyword evidence="9" id="KW-1185">Reference proteome</keyword>
<feature type="coiled-coil region" evidence="6">
    <location>
        <begin position="829"/>
        <end position="863"/>
    </location>
</feature>
<comment type="similarity">
    <text evidence="5">Belongs to the TRAFAC class myosin-kinesin ATPase superfamily. Kinesin family.</text>
</comment>
<dbReference type="CDD" id="cd00106">
    <property type="entry name" value="KISc"/>
    <property type="match status" value="1"/>
</dbReference>
<accession>A0AAF5DEV1</accession>
<proteinExistence type="inferred from homology"/>